<dbReference type="WBParaSite" id="RSKR_0001023450.1">
    <property type="protein sequence ID" value="RSKR_0001023450.1"/>
    <property type="gene ID" value="RSKR_0001023450"/>
</dbReference>
<accession>A0AC35UDH5</accession>
<sequence length="92" mass="10239">MFVHVPATSFRQCGEFGECLRFRVVCAVGSAHNKSEFGSLGISERLSLIGLKMVPTSVRETTTAIPFNQRTKKILIIQPKIGETIQIFGFHE</sequence>
<dbReference type="Proteomes" id="UP000095286">
    <property type="component" value="Unplaced"/>
</dbReference>
<organism evidence="1 2">
    <name type="scientific">Rhabditophanes sp. KR3021</name>
    <dbReference type="NCBI Taxonomy" id="114890"/>
    <lineage>
        <taxon>Eukaryota</taxon>
        <taxon>Metazoa</taxon>
        <taxon>Ecdysozoa</taxon>
        <taxon>Nematoda</taxon>
        <taxon>Chromadorea</taxon>
        <taxon>Rhabditida</taxon>
        <taxon>Tylenchina</taxon>
        <taxon>Panagrolaimomorpha</taxon>
        <taxon>Strongyloidoidea</taxon>
        <taxon>Alloionematidae</taxon>
        <taxon>Rhabditophanes</taxon>
    </lineage>
</organism>
<evidence type="ECO:0000313" key="1">
    <source>
        <dbReference type="Proteomes" id="UP000095286"/>
    </source>
</evidence>
<name>A0AC35UDH5_9BILA</name>
<evidence type="ECO:0000313" key="2">
    <source>
        <dbReference type="WBParaSite" id="RSKR_0001023450.1"/>
    </source>
</evidence>
<reference evidence="2" key="1">
    <citation type="submission" date="2016-11" db="UniProtKB">
        <authorList>
            <consortium name="WormBaseParasite"/>
        </authorList>
    </citation>
    <scope>IDENTIFICATION</scope>
    <source>
        <strain evidence="2">KR3021</strain>
    </source>
</reference>
<protein>
    <submittedName>
        <fullName evidence="2">Uncharacterized protein</fullName>
    </submittedName>
</protein>
<proteinExistence type="predicted"/>